<dbReference type="SMART" id="SM00354">
    <property type="entry name" value="HTH_LACI"/>
    <property type="match status" value="1"/>
</dbReference>
<keyword evidence="3" id="KW-0804">Transcription</keyword>
<dbReference type="InterPro" id="IPR000843">
    <property type="entry name" value="HTH_LacI"/>
</dbReference>
<keyword evidence="2 5" id="KW-0238">DNA-binding</keyword>
<dbReference type="RefSeq" id="WP_307803893.1">
    <property type="nucleotide sequence ID" value="NZ_BAAAMH010000012.1"/>
</dbReference>
<dbReference type="PROSITE" id="PS50932">
    <property type="entry name" value="HTH_LACI_2"/>
    <property type="match status" value="1"/>
</dbReference>
<protein>
    <submittedName>
        <fullName evidence="5">DNA-binding LacI/PurR family transcriptional regulator</fullName>
    </submittedName>
</protein>
<evidence type="ECO:0000313" key="6">
    <source>
        <dbReference type="Proteomes" id="UP000758168"/>
    </source>
</evidence>
<proteinExistence type="predicted"/>
<dbReference type="GO" id="GO:0003677">
    <property type="term" value="F:DNA binding"/>
    <property type="evidence" value="ECO:0007669"/>
    <property type="project" value="UniProtKB-KW"/>
</dbReference>
<evidence type="ECO:0000313" key="5">
    <source>
        <dbReference type="EMBL" id="MBP2416357.1"/>
    </source>
</evidence>
<evidence type="ECO:0000256" key="1">
    <source>
        <dbReference type="ARBA" id="ARBA00023015"/>
    </source>
</evidence>
<dbReference type="PANTHER" id="PTHR30146:SF155">
    <property type="entry name" value="ALANINE RACEMASE"/>
    <property type="match status" value="1"/>
</dbReference>
<sequence>MTINEIARRSGVSKGAVSYALNNRPGVSAETRARILAVADQLGWAPNRTARLLSGSRTDTFGLVLARDPRTLANEPFYMEFVAGLESVLSTRSYALLLQVCVDLDSELQTYRKWTSERRVDAVVVVDVRVDDPRLPLLAALELPAVFVADPSVTAASTTVWTDDTAAMDAAVAYLVGLGHVAIARVSGLDDLSHVQIRDRAFLAAAAAHGAVGRIHVADFSAEGGRTGTRALLEGPDAPTAIMFDNDLMAVAALSALAELGVAVPSQVSVLAWDDSTLCEITHPQLSAMSHDVMGLGAHVARRLFDLLEGAPPAAHLDSTPRLVVRGSTAPVPSAG</sequence>
<accession>A0ABS4Z5N7</accession>
<dbReference type="CDD" id="cd06267">
    <property type="entry name" value="PBP1_LacI_sugar_binding-like"/>
    <property type="match status" value="1"/>
</dbReference>
<keyword evidence="1" id="KW-0805">Transcription regulation</keyword>
<dbReference type="InterPro" id="IPR046335">
    <property type="entry name" value="LacI/GalR-like_sensor"/>
</dbReference>
<dbReference type="SUPFAM" id="SSF47413">
    <property type="entry name" value="lambda repressor-like DNA-binding domains"/>
    <property type="match status" value="1"/>
</dbReference>
<dbReference type="Proteomes" id="UP000758168">
    <property type="component" value="Unassembled WGS sequence"/>
</dbReference>
<dbReference type="InterPro" id="IPR010982">
    <property type="entry name" value="Lambda_DNA-bd_dom_sf"/>
</dbReference>
<evidence type="ECO:0000256" key="2">
    <source>
        <dbReference type="ARBA" id="ARBA00023125"/>
    </source>
</evidence>
<name>A0ABS4Z5N7_9ACTN</name>
<dbReference type="Pfam" id="PF00356">
    <property type="entry name" value="LacI"/>
    <property type="match status" value="1"/>
</dbReference>
<dbReference type="Gene3D" id="3.40.50.2300">
    <property type="match status" value="2"/>
</dbReference>
<dbReference type="Gene3D" id="1.10.260.40">
    <property type="entry name" value="lambda repressor-like DNA-binding domains"/>
    <property type="match status" value="1"/>
</dbReference>
<dbReference type="InterPro" id="IPR028082">
    <property type="entry name" value="Peripla_BP_I"/>
</dbReference>
<dbReference type="SUPFAM" id="SSF53822">
    <property type="entry name" value="Periplasmic binding protein-like I"/>
    <property type="match status" value="1"/>
</dbReference>
<dbReference type="CDD" id="cd01392">
    <property type="entry name" value="HTH_LacI"/>
    <property type="match status" value="1"/>
</dbReference>
<reference evidence="5 6" key="1">
    <citation type="submission" date="2021-03" db="EMBL/GenBank/DDBJ databases">
        <title>Sequencing the genomes of 1000 actinobacteria strains.</title>
        <authorList>
            <person name="Klenk H.-P."/>
        </authorList>
    </citation>
    <scope>NUCLEOTIDE SEQUENCE [LARGE SCALE GENOMIC DNA]</scope>
    <source>
        <strain evidence="5 6">DSM 12936</strain>
    </source>
</reference>
<feature type="domain" description="HTH lacI-type" evidence="4">
    <location>
        <begin position="1"/>
        <end position="55"/>
    </location>
</feature>
<dbReference type="PROSITE" id="PS00356">
    <property type="entry name" value="HTH_LACI_1"/>
    <property type="match status" value="1"/>
</dbReference>
<dbReference type="EMBL" id="JAGIOB010000001">
    <property type="protein sequence ID" value="MBP2416357.1"/>
    <property type="molecule type" value="Genomic_DNA"/>
</dbReference>
<keyword evidence="6" id="KW-1185">Reference proteome</keyword>
<evidence type="ECO:0000256" key="3">
    <source>
        <dbReference type="ARBA" id="ARBA00023163"/>
    </source>
</evidence>
<comment type="caution">
    <text evidence="5">The sequence shown here is derived from an EMBL/GenBank/DDBJ whole genome shotgun (WGS) entry which is preliminary data.</text>
</comment>
<organism evidence="5 6">
    <name type="scientific">Microlunatus capsulatus</name>
    <dbReference type="NCBI Taxonomy" id="99117"/>
    <lineage>
        <taxon>Bacteria</taxon>
        <taxon>Bacillati</taxon>
        <taxon>Actinomycetota</taxon>
        <taxon>Actinomycetes</taxon>
        <taxon>Propionibacteriales</taxon>
        <taxon>Propionibacteriaceae</taxon>
        <taxon>Microlunatus</taxon>
    </lineage>
</organism>
<gene>
    <name evidence="5" type="ORF">JOF54_001279</name>
</gene>
<dbReference type="Pfam" id="PF13377">
    <property type="entry name" value="Peripla_BP_3"/>
    <property type="match status" value="1"/>
</dbReference>
<dbReference type="PANTHER" id="PTHR30146">
    <property type="entry name" value="LACI-RELATED TRANSCRIPTIONAL REPRESSOR"/>
    <property type="match status" value="1"/>
</dbReference>
<evidence type="ECO:0000259" key="4">
    <source>
        <dbReference type="PROSITE" id="PS50932"/>
    </source>
</evidence>